<proteinExistence type="predicted"/>
<dbReference type="Proteomes" id="UP000001025">
    <property type="component" value="Chromosome"/>
</dbReference>
<dbReference type="InParanoid" id="Q7UVG6"/>
<gene>
    <name evidence="2" type="ordered locus">RB2649</name>
</gene>
<organism evidence="2 3">
    <name type="scientific">Rhodopirellula baltica (strain DSM 10527 / NCIMB 13988 / SH1)</name>
    <dbReference type="NCBI Taxonomy" id="243090"/>
    <lineage>
        <taxon>Bacteria</taxon>
        <taxon>Pseudomonadati</taxon>
        <taxon>Planctomycetota</taxon>
        <taxon>Planctomycetia</taxon>
        <taxon>Pirellulales</taxon>
        <taxon>Pirellulaceae</taxon>
        <taxon>Rhodopirellula</taxon>
    </lineage>
</organism>
<feature type="region of interest" description="Disordered" evidence="1">
    <location>
        <begin position="1"/>
        <end position="27"/>
    </location>
</feature>
<evidence type="ECO:0000313" key="2">
    <source>
        <dbReference type="EMBL" id="CAD72758.1"/>
    </source>
</evidence>
<evidence type="ECO:0000313" key="3">
    <source>
        <dbReference type="Proteomes" id="UP000001025"/>
    </source>
</evidence>
<dbReference type="PATRIC" id="fig|243090.15.peg.1216"/>
<name>Q7UVG6_RHOBA</name>
<protein>
    <submittedName>
        <fullName evidence="2">Uncharacterized protein</fullName>
    </submittedName>
</protein>
<dbReference type="KEGG" id="rba:RB2649"/>
<reference evidence="2 3" key="1">
    <citation type="journal article" date="2003" name="Proc. Natl. Acad. Sci. U.S.A.">
        <title>Complete genome sequence of the marine planctomycete Pirellula sp. strain 1.</title>
        <authorList>
            <person name="Gloeckner F.O."/>
            <person name="Kube M."/>
            <person name="Bauer M."/>
            <person name="Teeling H."/>
            <person name="Lombardot T."/>
            <person name="Ludwig W."/>
            <person name="Gade D."/>
            <person name="Beck A."/>
            <person name="Borzym K."/>
            <person name="Heitmann K."/>
            <person name="Rabus R."/>
            <person name="Schlesner H."/>
            <person name="Amann R."/>
            <person name="Reinhardt R."/>
        </authorList>
    </citation>
    <scope>NUCLEOTIDE SEQUENCE [LARGE SCALE GENOMIC DNA]</scope>
    <source>
        <strain evidence="3">DSM 10527 / NCIMB 13988 / SH1</strain>
    </source>
</reference>
<evidence type="ECO:0000256" key="1">
    <source>
        <dbReference type="SAM" id="MobiDB-lite"/>
    </source>
</evidence>
<dbReference type="EMBL" id="BX294137">
    <property type="protein sequence ID" value="CAD72758.1"/>
    <property type="molecule type" value="Genomic_DNA"/>
</dbReference>
<dbReference type="HOGENOM" id="CLU_3065577_0_0_0"/>
<dbReference type="EnsemblBacteria" id="CAD72758">
    <property type="protein sequence ID" value="CAD72758"/>
    <property type="gene ID" value="RB2649"/>
</dbReference>
<sequence length="53" mass="5846">MGIPLYQSDNESPGMGGRNANESSSNRLCRRRILKSLTRSADPEIEQVNALVI</sequence>
<dbReference type="AlphaFoldDB" id="Q7UVG6"/>
<keyword evidence="3" id="KW-1185">Reference proteome</keyword>
<accession>Q7UVG6</accession>